<comment type="caution">
    <text evidence="2">The sequence shown here is derived from an EMBL/GenBank/DDBJ whole genome shotgun (WGS) entry which is preliminary data.</text>
</comment>
<dbReference type="Proteomes" id="UP000663852">
    <property type="component" value="Unassembled WGS sequence"/>
</dbReference>
<dbReference type="AlphaFoldDB" id="A0A816AHF6"/>
<keyword evidence="3" id="KW-1185">Reference proteome</keyword>
<dbReference type="EMBL" id="CAJNOJ010000442">
    <property type="protein sequence ID" value="CAF1449550.1"/>
    <property type="molecule type" value="Genomic_DNA"/>
</dbReference>
<dbReference type="Proteomes" id="UP000663828">
    <property type="component" value="Unassembled WGS sequence"/>
</dbReference>
<reference evidence="2" key="1">
    <citation type="submission" date="2021-02" db="EMBL/GenBank/DDBJ databases">
        <authorList>
            <person name="Nowell W R."/>
        </authorList>
    </citation>
    <scope>NUCLEOTIDE SEQUENCE</scope>
</reference>
<evidence type="ECO:0000313" key="2">
    <source>
        <dbReference type="EMBL" id="CAF1596915.1"/>
    </source>
</evidence>
<gene>
    <name evidence="1" type="ORF">EDS130_LOCUS39427</name>
    <name evidence="2" type="ORF">XAT740_LOCUS47219</name>
</gene>
<evidence type="ECO:0000313" key="3">
    <source>
        <dbReference type="Proteomes" id="UP000663828"/>
    </source>
</evidence>
<organism evidence="2 3">
    <name type="scientific">Adineta ricciae</name>
    <name type="common">Rotifer</name>
    <dbReference type="NCBI Taxonomy" id="249248"/>
    <lineage>
        <taxon>Eukaryota</taxon>
        <taxon>Metazoa</taxon>
        <taxon>Spiralia</taxon>
        <taxon>Gnathifera</taxon>
        <taxon>Rotifera</taxon>
        <taxon>Eurotatoria</taxon>
        <taxon>Bdelloidea</taxon>
        <taxon>Adinetida</taxon>
        <taxon>Adinetidae</taxon>
        <taxon>Adineta</taxon>
    </lineage>
</organism>
<proteinExistence type="predicted"/>
<protein>
    <submittedName>
        <fullName evidence="2">Uncharacterized protein</fullName>
    </submittedName>
</protein>
<sequence length="120" mass="13322">MKISLWVPFQSQWFSRGHSESASASVTSFHSDRGNCHFYGQATHSTTMWQKRNLTAWIGGYSNQDDYAQASLMFFNESNRMIGNMSTIGPVLAADRGDITSLLCRQANGLVPGGTRSYFA</sequence>
<evidence type="ECO:0000313" key="1">
    <source>
        <dbReference type="EMBL" id="CAF1449550.1"/>
    </source>
</evidence>
<name>A0A816AHF6_ADIRI</name>
<accession>A0A816AHF6</accession>
<dbReference type="EMBL" id="CAJNOR010006505">
    <property type="protein sequence ID" value="CAF1596915.1"/>
    <property type="molecule type" value="Genomic_DNA"/>
</dbReference>